<gene>
    <name evidence="6" type="ORF">DSM100688_0991</name>
    <name evidence="7" type="ORF">GFD24_04795</name>
</gene>
<reference evidence="7 8" key="1">
    <citation type="submission" date="2019-10" db="EMBL/GenBank/DDBJ databases">
        <title>Bifidobacterium from non-human primates.</title>
        <authorList>
            <person name="Modesto M."/>
        </authorList>
    </citation>
    <scope>NUCLEOTIDE SEQUENCE [LARGE SCALE GENOMIC DNA]</scope>
    <source>
        <strain evidence="7 8">TREM</strain>
    </source>
</reference>
<dbReference type="PRINTS" id="PR00625">
    <property type="entry name" value="JDOMAIN"/>
</dbReference>
<dbReference type="Pfam" id="PF01556">
    <property type="entry name" value="DnaJ_C"/>
    <property type="match status" value="1"/>
</dbReference>
<accession>A0A6L4X1L6</accession>
<dbReference type="Proteomes" id="UP000469943">
    <property type="component" value="Unassembled WGS sequence"/>
</dbReference>
<reference evidence="6 9" key="2">
    <citation type="submission" date="2019-10" db="EMBL/GenBank/DDBJ databases">
        <title>Characterization of the phylogenetic diversity of two novel species belonging to the genus Bifidobacterium: Bifidobacterium cebidarum sp. nov. and Bifidobacterium leontopitheci sp. nov.</title>
        <authorList>
            <person name="Lugli G.A."/>
            <person name="Duranti S."/>
            <person name="Milani C."/>
            <person name="Turroni F."/>
            <person name="Ventura M."/>
        </authorList>
    </citation>
    <scope>NUCLEOTIDE SEQUENCE [LARGE SCALE GENOMIC DNA]</scope>
    <source>
        <strain evidence="6 9">DSM 100688</strain>
    </source>
</reference>
<dbReference type="SUPFAM" id="SSF49493">
    <property type="entry name" value="HSP40/DnaJ peptide-binding domain"/>
    <property type="match status" value="2"/>
</dbReference>
<dbReference type="GO" id="GO:0005737">
    <property type="term" value="C:cytoplasm"/>
    <property type="evidence" value="ECO:0007669"/>
    <property type="project" value="TreeGrafter"/>
</dbReference>
<dbReference type="PANTHER" id="PTHR43096">
    <property type="entry name" value="DNAJ HOMOLOG 1, MITOCHONDRIAL-RELATED"/>
    <property type="match status" value="1"/>
</dbReference>
<evidence type="ECO:0000313" key="6">
    <source>
        <dbReference type="EMBL" id="KAB8288424.1"/>
    </source>
</evidence>
<protein>
    <submittedName>
        <fullName evidence="7">DnaJ domain-containing protein</fullName>
    </submittedName>
    <submittedName>
        <fullName evidence="6">Molecular chaperone DnaJ</fullName>
    </submittedName>
</protein>
<keyword evidence="9" id="KW-1185">Reference proteome</keyword>
<dbReference type="Gene3D" id="1.10.287.110">
    <property type="entry name" value="DnaJ domain"/>
    <property type="match status" value="1"/>
</dbReference>
<dbReference type="InterPro" id="IPR008971">
    <property type="entry name" value="HSP40/DnaJ_pept-bd"/>
</dbReference>
<dbReference type="AlphaFoldDB" id="A0A6L4X1L6"/>
<dbReference type="PANTHER" id="PTHR43096:SF54">
    <property type="entry name" value="CHAPERONE PROTEIN DNAJ 1"/>
    <property type="match status" value="1"/>
</dbReference>
<dbReference type="OrthoDB" id="9779889at2"/>
<dbReference type="PROSITE" id="PS00636">
    <property type="entry name" value="DNAJ_1"/>
    <property type="match status" value="1"/>
</dbReference>
<evidence type="ECO:0000313" key="7">
    <source>
        <dbReference type="EMBL" id="NEG71542.1"/>
    </source>
</evidence>
<dbReference type="Proteomes" id="UP000482084">
    <property type="component" value="Unassembled WGS sequence"/>
</dbReference>
<dbReference type="GO" id="GO:0051082">
    <property type="term" value="F:unfolded protein binding"/>
    <property type="evidence" value="ECO:0007669"/>
    <property type="project" value="InterPro"/>
</dbReference>
<dbReference type="CDD" id="cd06257">
    <property type="entry name" value="DnaJ"/>
    <property type="match status" value="1"/>
</dbReference>
<dbReference type="GO" id="GO:0042026">
    <property type="term" value="P:protein refolding"/>
    <property type="evidence" value="ECO:0007669"/>
    <property type="project" value="TreeGrafter"/>
</dbReference>
<evidence type="ECO:0000256" key="3">
    <source>
        <dbReference type="ARBA" id="ARBA00023186"/>
    </source>
</evidence>
<keyword evidence="2" id="KW-0346">Stress response</keyword>
<evidence type="ECO:0000313" key="9">
    <source>
        <dbReference type="Proteomes" id="UP000482084"/>
    </source>
</evidence>
<organism evidence="6 9">
    <name type="scientific">Bifidobacterium ramosum</name>
    <dbReference type="NCBI Taxonomy" id="1798158"/>
    <lineage>
        <taxon>Bacteria</taxon>
        <taxon>Bacillati</taxon>
        <taxon>Actinomycetota</taxon>
        <taxon>Actinomycetes</taxon>
        <taxon>Bifidobacteriales</taxon>
        <taxon>Bifidobacteriaceae</taxon>
        <taxon>Bifidobacterium</taxon>
    </lineage>
</organism>
<dbReference type="InterPro" id="IPR001623">
    <property type="entry name" value="DnaJ_domain"/>
</dbReference>
<evidence type="ECO:0000259" key="5">
    <source>
        <dbReference type="PROSITE" id="PS50076"/>
    </source>
</evidence>
<dbReference type="SUPFAM" id="SSF46565">
    <property type="entry name" value="Chaperone J-domain"/>
    <property type="match status" value="1"/>
</dbReference>
<comment type="caution">
    <text evidence="6">The sequence shown here is derived from an EMBL/GenBank/DDBJ whole genome shotgun (WGS) entry which is preliminary data.</text>
</comment>
<dbReference type="CDD" id="cd10747">
    <property type="entry name" value="DnaJ_C"/>
    <property type="match status" value="1"/>
</dbReference>
<dbReference type="SMART" id="SM00271">
    <property type="entry name" value="DnaJ"/>
    <property type="match status" value="1"/>
</dbReference>
<keyword evidence="3" id="KW-0143">Chaperone</keyword>
<dbReference type="InterPro" id="IPR036869">
    <property type="entry name" value="J_dom_sf"/>
</dbReference>
<evidence type="ECO:0000256" key="4">
    <source>
        <dbReference type="SAM" id="MobiDB-lite"/>
    </source>
</evidence>
<dbReference type="EMBL" id="WHZX01000003">
    <property type="protein sequence ID" value="NEG71542.1"/>
    <property type="molecule type" value="Genomic_DNA"/>
</dbReference>
<dbReference type="InterPro" id="IPR018253">
    <property type="entry name" value="DnaJ_domain_CS"/>
</dbReference>
<feature type="domain" description="J" evidence="5">
    <location>
        <begin position="10"/>
        <end position="74"/>
    </location>
</feature>
<sequence length="343" mass="35941">MAENEWLSKDFYKVLGVSKDASEADITKAYRKLARKYHPDLNKTKEAEEKFKDISEAYDVLNNKETRQKYDAIRQFGMGGARFAGGAGNGGFDASGFSDVFGSMFGNGNGGNIRFSTSGGGPTNLNDIFSMFGGAAGPGAGGRGGFGQQGSPYGQYAQYESAPEPENGEDRTSKIKLTFRQAVKGATVSLSVDGKKFKTHIPAGVKDGQKIRLGGKGKPGRNGGKPGDLYLHVSVAADPKFTMSGHDLVTDLPVTVGEAVTGAKVELKDIDGNPVTFKVPAGSSSGTEVHVAGKGVKNGNAFGDLIGRVQIHVPAKPGLGVKHAAKEFDKASGDFAAELAAQR</sequence>
<dbReference type="Pfam" id="PF00226">
    <property type="entry name" value="DnaJ"/>
    <property type="match status" value="1"/>
</dbReference>
<keyword evidence="1" id="KW-0235">DNA replication</keyword>
<dbReference type="InterPro" id="IPR002939">
    <property type="entry name" value="DnaJ_C"/>
</dbReference>
<evidence type="ECO:0000256" key="2">
    <source>
        <dbReference type="ARBA" id="ARBA00023016"/>
    </source>
</evidence>
<evidence type="ECO:0000313" key="8">
    <source>
        <dbReference type="Proteomes" id="UP000469943"/>
    </source>
</evidence>
<dbReference type="Gene3D" id="2.60.260.20">
    <property type="entry name" value="Urease metallochaperone UreE, N-terminal domain"/>
    <property type="match status" value="2"/>
</dbReference>
<dbReference type="EMBL" id="WBSM01000003">
    <property type="protein sequence ID" value="KAB8288424.1"/>
    <property type="molecule type" value="Genomic_DNA"/>
</dbReference>
<proteinExistence type="predicted"/>
<dbReference type="RefSeq" id="WP_152358065.1">
    <property type="nucleotide sequence ID" value="NZ_WBSM01000003.1"/>
</dbReference>
<dbReference type="PROSITE" id="PS50076">
    <property type="entry name" value="DNAJ_2"/>
    <property type="match status" value="1"/>
</dbReference>
<name>A0A6L4X1L6_9BIFI</name>
<feature type="region of interest" description="Disordered" evidence="4">
    <location>
        <begin position="140"/>
        <end position="170"/>
    </location>
</feature>
<evidence type="ECO:0000256" key="1">
    <source>
        <dbReference type="ARBA" id="ARBA00022705"/>
    </source>
</evidence>